<feature type="compositionally biased region" description="Polar residues" evidence="1">
    <location>
        <begin position="513"/>
        <end position="525"/>
    </location>
</feature>
<dbReference type="EMBL" id="ML976072">
    <property type="protein sequence ID" value="KAF1939937.1"/>
    <property type="molecule type" value="Genomic_DNA"/>
</dbReference>
<reference evidence="2" key="1">
    <citation type="journal article" date="2020" name="Stud. Mycol.">
        <title>101 Dothideomycetes genomes: a test case for predicting lifestyles and emergence of pathogens.</title>
        <authorList>
            <person name="Haridas S."/>
            <person name="Albert R."/>
            <person name="Binder M."/>
            <person name="Bloem J."/>
            <person name="Labutti K."/>
            <person name="Salamov A."/>
            <person name="Andreopoulos B."/>
            <person name="Baker S."/>
            <person name="Barry K."/>
            <person name="Bills G."/>
            <person name="Bluhm B."/>
            <person name="Cannon C."/>
            <person name="Castanera R."/>
            <person name="Culley D."/>
            <person name="Daum C."/>
            <person name="Ezra D."/>
            <person name="Gonzalez J."/>
            <person name="Henrissat B."/>
            <person name="Kuo A."/>
            <person name="Liang C."/>
            <person name="Lipzen A."/>
            <person name="Lutzoni F."/>
            <person name="Magnuson J."/>
            <person name="Mondo S."/>
            <person name="Nolan M."/>
            <person name="Ohm R."/>
            <person name="Pangilinan J."/>
            <person name="Park H.-J."/>
            <person name="Ramirez L."/>
            <person name="Alfaro M."/>
            <person name="Sun H."/>
            <person name="Tritt A."/>
            <person name="Yoshinaga Y."/>
            <person name="Zwiers L.-H."/>
            <person name="Turgeon B."/>
            <person name="Goodwin S."/>
            <person name="Spatafora J."/>
            <person name="Crous P."/>
            <person name="Grigoriev I."/>
        </authorList>
    </citation>
    <scope>NUCLEOTIDE SEQUENCE</scope>
    <source>
        <strain evidence="2">CBS 161.51</strain>
    </source>
</reference>
<dbReference type="AlphaFoldDB" id="A0A6A5SS60"/>
<evidence type="ECO:0000313" key="2">
    <source>
        <dbReference type="EMBL" id="KAF1939937.1"/>
    </source>
</evidence>
<evidence type="ECO:0000313" key="3">
    <source>
        <dbReference type="Proteomes" id="UP000800038"/>
    </source>
</evidence>
<dbReference type="OrthoDB" id="3945111at2759"/>
<organism evidence="2 3">
    <name type="scientific">Clathrospora elynae</name>
    <dbReference type="NCBI Taxonomy" id="706981"/>
    <lineage>
        <taxon>Eukaryota</taxon>
        <taxon>Fungi</taxon>
        <taxon>Dikarya</taxon>
        <taxon>Ascomycota</taxon>
        <taxon>Pezizomycotina</taxon>
        <taxon>Dothideomycetes</taxon>
        <taxon>Pleosporomycetidae</taxon>
        <taxon>Pleosporales</taxon>
        <taxon>Diademaceae</taxon>
        <taxon>Clathrospora</taxon>
    </lineage>
</organism>
<protein>
    <submittedName>
        <fullName evidence="2">Uncharacterized protein</fullName>
    </submittedName>
</protein>
<feature type="region of interest" description="Disordered" evidence="1">
    <location>
        <begin position="238"/>
        <end position="265"/>
    </location>
</feature>
<proteinExistence type="predicted"/>
<evidence type="ECO:0000256" key="1">
    <source>
        <dbReference type="SAM" id="MobiDB-lite"/>
    </source>
</evidence>
<accession>A0A6A5SS60</accession>
<keyword evidence="3" id="KW-1185">Reference proteome</keyword>
<gene>
    <name evidence="2" type="ORF">EJ02DRAFT_467797</name>
</gene>
<feature type="region of interest" description="Disordered" evidence="1">
    <location>
        <begin position="474"/>
        <end position="558"/>
    </location>
</feature>
<feature type="compositionally biased region" description="Low complexity" evidence="1">
    <location>
        <begin position="480"/>
        <end position="495"/>
    </location>
</feature>
<dbReference type="Proteomes" id="UP000800038">
    <property type="component" value="Unassembled WGS sequence"/>
</dbReference>
<sequence>MADHANLIILDPPEDDTTCSTDTPPVVKLFRQDTASTTGSTNRLPNGHWALNLSGNCSNCHRHHRSLQVHVRVSDDSTHVGDVYCTKCRRLWLAFGRLNTTRLSLLSTLSIEPEPQETVFRATLVHMIRYATPIAALSPTLTAIPEATSGGPSRETSVRSTIRSIIPGTSSTIHSKSAPATEEVASRLSHVQGTITTARPVAQGHTTLNKHNAARITQLLLRAKEKFDSKFPKLQSRLSRWLPQKTMSPDKEEPQPNREPLPSTSRVLHSPLLVSKACEEGTQSQHYIDTGLQRDKLDVCSPSTSAAEALDLLRALDSQTLQVLSPEQRTRWGREQLTSFKSRYAKSNLPVVAPTMVDNETQANLPDVLLLPYVPPLRRYSALAFIGSGFGTSDNWGVFRGSHSTLGRSLSMSETHLSDADTAVEGMSVPLAPRHILIESLQRNRRGSGSPRPLSIHSVVQDWQQVYQNRAEARRSADSTATGGAVWTTTAARGRVPNRLSRASMGPIYGTEPSMSQIQLPLSTNEESEDISAQEQPPSPPTPEEDVRPPGELPDSAL</sequence>
<name>A0A6A5SS60_9PLEO</name>